<name>A0A2N9IZC6_FAGSY</name>
<reference evidence="1" key="1">
    <citation type="submission" date="2018-02" db="EMBL/GenBank/DDBJ databases">
        <authorList>
            <person name="Cohen D.B."/>
            <person name="Kent A.D."/>
        </authorList>
    </citation>
    <scope>NUCLEOTIDE SEQUENCE</scope>
</reference>
<organism evidence="1">
    <name type="scientific">Fagus sylvatica</name>
    <name type="common">Beechnut</name>
    <dbReference type="NCBI Taxonomy" id="28930"/>
    <lineage>
        <taxon>Eukaryota</taxon>
        <taxon>Viridiplantae</taxon>
        <taxon>Streptophyta</taxon>
        <taxon>Embryophyta</taxon>
        <taxon>Tracheophyta</taxon>
        <taxon>Spermatophyta</taxon>
        <taxon>Magnoliopsida</taxon>
        <taxon>eudicotyledons</taxon>
        <taxon>Gunneridae</taxon>
        <taxon>Pentapetalae</taxon>
        <taxon>rosids</taxon>
        <taxon>fabids</taxon>
        <taxon>Fagales</taxon>
        <taxon>Fagaceae</taxon>
        <taxon>Fagus</taxon>
    </lineage>
</organism>
<evidence type="ECO:0000313" key="1">
    <source>
        <dbReference type="EMBL" id="SPD29664.1"/>
    </source>
</evidence>
<dbReference type="PANTHER" id="PTHR38542:SF2">
    <property type="entry name" value="REPLICATION FACTOR A C-TERMINAL DOMAIN-CONTAINING PROTEIN"/>
    <property type="match status" value="1"/>
</dbReference>
<sequence>MTSAIGWYGPLIHLSEAALHVGDFVQLLVFVHRSTPVQYKLSKGGEVIRTEIQVGDNTRPFFSVSLWQKQMGSMALAGHVILLQIISASSVHIRLHHLNIWRKLLITLAQQKGHFLRNWKVLEEKKSRDCFSLSEVSSLSNSCKAVFHASVGEIFLPFSQHPLDDSEKEKMFISRRLYKTGDNSLVEDLICTGCQLCGSPLDLEYGAMFEKNSIPLYCSESSNRLHADKIRSSFDMQLEVVVELEVFDVFQNRAIANLCIQLQLYVWDESEYLPLLVKNKAAEILFGNIRAERVHLCYREQKHNRHPDPTDVHKDIHFCTKVSNHPKAAAGLLGSCSSDAEMSLKLKGKQCSDKKMNLYFIWLIFLKMLLEQGKNSPLKFEVTVNASLDRENGRFQMVSMLMPCFRAK</sequence>
<proteinExistence type="predicted"/>
<dbReference type="EMBL" id="OIVN01006281">
    <property type="protein sequence ID" value="SPD29664.1"/>
    <property type="molecule type" value="Genomic_DNA"/>
</dbReference>
<gene>
    <name evidence="1" type="ORF">FSB_LOCUS57546</name>
</gene>
<accession>A0A2N9IZC6</accession>
<dbReference type="PANTHER" id="PTHR38542">
    <property type="entry name" value="OS04G0450500 PROTEIN"/>
    <property type="match status" value="1"/>
</dbReference>
<dbReference type="AlphaFoldDB" id="A0A2N9IZC6"/>
<protein>
    <submittedName>
        <fullName evidence="1">Uncharacterized protein</fullName>
    </submittedName>
</protein>